<dbReference type="EMBL" id="CP076132">
    <property type="protein sequence ID" value="QWG00031.1"/>
    <property type="molecule type" value="Genomic_DNA"/>
</dbReference>
<dbReference type="KEGG" id="fya:KMW28_10225"/>
<organism evidence="1 2">
    <name type="scientific">Flammeovirga yaeyamensis</name>
    <dbReference type="NCBI Taxonomy" id="367791"/>
    <lineage>
        <taxon>Bacteria</taxon>
        <taxon>Pseudomonadati</taxon>
        <taxon>Bacteroidota</taxon>
        <taxon>Cytophagia</taxon>
        <taxon>Cytophagales</taxon>
        <taxon>Flammeovirgaceae</taxon>
        <taxon>Flammeovirga</taxon>
    </lineage>
</organism>
<gene>
    <name evidence="1" type="ORF">KMW28_10225</name>
</gene>
<keyword evidence="2" id="KW-1185">Reference proteome</keyword>
<reference evidence="1 2" key="1">
    <citation type="submission" date="2021-05" db="EMBL/GenBank/DDBJ databases">
        <title>Comparative genomic studies on the polysaccharide-degrading batcterial strains of the Flammeovirga genus.</title>
        <authorList>
            <person name="Zewei F."/>
            <person name="Zheng Z."/>
            <person name="Yu L."/>
            <person name="Ruyue G."/>
            <person name="Yanhong M."/>
            <person name="Yuanyuan C."/>
            <person name="Jingyan G."/>
            <person name="Wenjun H."/>
        </authorList>
    </citation>
    <scope>NUCLEOTIDE SEQUENCE [LARGE SCALE GENOMIC DNA]</scope>
    <source>
        <strain evidence="1 2">NBRC:100898</strain>
    </source>
</reference>
<proteinExistence type="predicted"/>
<protein>
    <recommendedName>
        <fullName evidence="3">Lipoprotein</fullName>
    </recommendedName>
</protein>
<dbReference type="RefSeq" id="WP_169663497.1">
    <property type="nucleotide sequence ID" value="NZ_CP076132.1"/>
</dbReference>
<evidence type="ECO:0000313" key="2">
    <source>
        <dbReference type="Proteomes" id="UP000678679"/>
    </source>
</evidence>
<dbReference type="AlphaFoldDB" id="A0AAX1MXG0"/>
<evidence type="ECO:0000313" key="1">
    <source>
        <dbReference type="EMBL" id="QWG00031.1"/>
    </source>
</evidence>
<accession>A0AAX1MXG0</accession>
<dbReference type="Proteomes" id="UP000678679">
    <property type="component" value="Chromosome 1"/>
</dbReference>
<dbReference type="PROSITE" id="PS51257">
    <property type="entry name" value="PROKAR_LIPOPROTEIN"/>
    <property type="match status" value="1"/>
</dbReference>
<evidence type="ECO:0008006" key="3">
    <source>
        <dbReference type="Google" id="ProtNLM"/>
    </source>
</evidence>
<sequence>MKQLLQYILVLLILVCSCQTKPKFDKDSLINTKWISTSDNEVDYLSHSMLIIDSIGEISYQNSNNHVCISHITECDSNQFYSFKGEITKLTSDTLELQLTSPIRMDIQNLGGFVLHREKMKFVNLEKEESFKTDFRLISLSSNRHINGNKGYNIEVLENGEVFFFGSLSHDSKNELFISKLNASQLTTLRNLVYLSTLNPPRSFYQKPYILGNGHNTYIQLKIKTDYSNNEAIMNQSSLDFNVEELTNYLNSIIEHNKFERYSGEYIFQTKRILKNSFRLSDYFSNSNID</sequence>
<name>A0AAX1MXG0_9BACT</name>